<dbReference type="AlphaFoldDB" id="Q54GV5"/>
<dbReference type="PANTHER" id="PTHR36649">
    <property type="entry name" value="UBIQUITIN-LIKE DOMAIN-CONTAINING PROTEIN"/>
    <property type="match status" value="1"/>
</dbReference>
<keyword evidence="3" id="KW-1185">Reference proteome</keyword>
<proteinExistence type="predicted"/>
<dbReference type="Pfam" id="PF00240">
    <property type="entry name" value="ubiquitin"/>
    <property type="match status" value="1"/>
</dbReference>
<dbReference type="PhylomeDB" id="Q54GV5"/>
<dbReference type="SMR" id="Q54GV5"/>
<dbReference type="RefSeq" id="XP_635964.1">
    <property type="nucleotide sequence ID" value="XM_630872.1"/>
</dbReference>
<comment type="caution">
    <text evidence="2">The sequence shown here is derived from an EMBL/GenBank/DDBJ whole genome shotgun (WGS) entry which is preliminary data.</text>
</comment>
<dbReference type="OMA" id="DYSQLIH"/>
<dbReference type="GeneID" id="8627379"/>
<evidence type="ECO:0000313" key="3">
    <source>
        <dbReference type="Proteomes" id="UP000002195"/>
    </source>
</evidence>
<dbReference type="STRING" id="44689.Q54GV5"/>
<dbReference type="KEGG" id="ddi:DDB_G0289905"/>
<dbReference type="InterPro" id="IPR000626">
    <property type="entry name" value="Ubiquitin-like_dom"/>
</dbReference>
<dbReference type="Gene3D" id="3.10.20.90">
    <property type="entry name" value="Phosphatidylinositol 3-kinase Catalytic Subunit, Chain A, domain 1"/>
    <property type="match status" value="1"/>
</dbReference>
<reference evidence="2 3" key="1">
    <citation type="journal article" date="2005" name="Nature">
        <title>The genome of the social amoeba Dictyostelium discoideum.</title>
        <authorList>
            <consortium name="The Dictyostelium discoideum Sequencing Consortium"/>
            <person name="Eichinger L."/>
            <person name="Pachebat J.A."/>
            <person name="Glockner G."/>
            <person name="Rajandream M.A."/>
            <person name="Sucgang R."/>
            <person name="Berriman M."/>
            <person name="Song J."/>
            <person name="Olsen R."/>
            <person name="Szafranski K."/>
            <person name="Xu Q."/>
            <person name="Tunggal B."/>
            <person name="Kummerfeld S."/>
            <person name="Madera M."/>
            <person name="Konfortov B.A."/>
            <person name="Rivero F."/>
            <person name="Bankier A.T."/>
            <person name="Lehmann R."/>
            <person name="Hamlin N."/>
            <person name="Davies R."/>
            <person name="Gaudet P."/>
            <person name="Fey P."/>
            <person name="Pilcher K."/>
            <person name="Chen G."/>
            <person name="Saunders D."/>
            <person name="Sodergren E."/>
            <person name="Davis P."/>
            <person name="Kerhornou A."/>
            <person name="Nie X."/>
            <person name="Hall N."/>
            <person name="Anjard C."/>
            <person name="Hemphill L."/>
            <person name="Bason N."/>
            <person name="Farbrother P."/>
            <person name="Desany B."/>
            <person name="Just E."/>
            <person name="Morio T."/>
            <person name="Rost R."/>
            <person name="Churcher C."/>
            <person name="Cooper J."/>
            <person name="Haydock S."/>
            <person name="van Driessche N."/>
            <person name="Cronin A."/>
            <person name="Goodhead I."/>
            <person name="Muzny D."/>
            <person name="Mourier T."/>
            <person name="Pain A."/>
            <person name="Lu M."/>
            <person name="Harper D."/>
            <person name="Lindsay R."/>
            <person name="Hauser H."/>
            <person name="James K."/>
            <person name="Quiles M."/>
            <person name="Madan Babu M."/>
            <person name="Saito T."/>
            <person name="Buchrieser C."/>
            <person name="Wardroper A."/>
            <person name="Felder M."/>
            <person name="Thangavelu M."/>
            <person name="Johnson D."/>
            <person name="Knights A."/>
            <person name="Loulseged H."/>
            <person name="Mungall K."/>
            <person name="Oliver K."/>
            <person name="Price C."/>
            <person name="Quail M.A."/>
            <person name="Urushihara H."/>
            <person name="Hernandez J."/>
            <person name="Rabbinowitsch E."/>
            <person name="Steffen D."/>
            <person name="Sanders M."/>
            <person name="Ma J."/>
            <person name="Kohara Y."/>
            <person name="Sharp S."/>
            <person name="Simmonds M."/>
            <person name="Spiegler S."/>
            <person name="Tivey A."/>
            <person name="Sugano S."/>
            <person name="White B."/>
            <person name="Walker D."/>
            <person name="Woodward J."/>
            <person name="Winckler T."/>
            <person name="Tanaka Y."/>
            <person name="Shaulsky G."/>
            <person name="Schleicher M."/>
            <person name="Weinstock G."/>
            <person name="Rosenthal A."/>
            <person name="Cox E.C."/>
            <person name="Chisholm R.L."/>
            <person name="Gibbs R."/>
            <person name="Loomis W.F."/>
            <person name="Platzer M."/>
            <person name="Kay R.R."/>
            <person name="Williams J."/>
            <person name="Dear P.H."/>
            <person name="Noegel A.A."/>
            <person name="Barrell B."/>
            <person name="Kuspa A."/>
        </authorList>
    </citation>
    <scope>NUCLEOTIDE SEQUENCE [LARGE SCALE GENOMIC DNA]</scope>
    <source>
        <strain evidence="2 3">AX4</strain>
    </source>
</reference>
<dbReference type="eggNOG" id="ENOG502S8M5">
    <property type="taxonomic scope" value="Eukaryota"/>
</dbReference>
<evidence type="ECO:0000313" key="2">
    <source>
        <dbReference type="EMBL" id="EAL62465.1"/>
    </source>
</evidence>
<dbReference type="PROSITE" id="PS50053">
    <property type="entry name" value="UBIQUITIN_2"/>
    <property type="match status" value="1"/>
</dbReference>
<dbReference type="InterPro" id="IPR029071">
    <property type="entry name" value="Ubiquitin-like_domsf"/>
</dbReference>
<dbReference type="EMBL" id="AAFI02000149">
    <property type="protein sequence ID" value="EAL62465.1"/>
    <property type="molecule type" value="Genomic_DNA"/>
</dbReference>
<organism evidence="2 3">
    <name type="scientific">Dictyostelium discoideum</name>
    <name type="common">Social amoeba</name>
    <dbReference type="NCBI Taxonomy" id="44689"/>
    <lineage>
        <taxon>Eukaryota</taxon>
        <taxon>Amoebozoa</taxon>
        <taxon>Evosea</taxon>
        <taxon>Eumycetozoa</taxon>
        <taxon>Dictyostelia</taxon>
        <taxon>Dictyosteliales</taxon>
        <taxon>Dictyosteliaceae</taxon>
        <taxon>Dictyostelium</taxon>
    </lineage>
</organism>
<evidence type="ECO:0000259" key="1">
    <source>
        <dbReference type="PROSITE" id="PS50053"/>
    </source>
</evidence>
<dbReference type="VEuPathDB" id="AmoebaDB:DDB_G0289905"/>
<dbReference type="PaxDb" id="44689-DDB0188628"/>
<dbReference type="CDD" id="cd17039">
    <property type="entry name" value="Ubl_ubiquitin_like"/>
    <property type="match status" value="1"/>
</dbReference>
<name>Q54GV5_DICDI</name>
<protein>
    <recommendedName>
        <fullName evidence="1">Ubiquitin-like domain-containing protein</fullName>
    </recommendedName>
</protein>
<dbReference type="HOGENOM" id="CLU_051234_1_0_1"/>
<dbReference type="dictyBase" id="DDB_G0289905"/>
<dbReference type="SUPFAM" id="SSF54236">
    <property type="entry name" value="Ubiquitin-like"/>
    <property type="match status" value="1"/>
</dbReference>
<accession>Q54GV5</accession>
<feature type="domain" description="Ubiquitin-like" evidence="1">
    <location>
        <begin position="64"/>
        <end position="137"/>
    </location>
</feature>
<gene>
    <name evidence="2" type="ORF">DDB_G0289905</name>
</gene>
<dbReference type="Proteomes" id="UP000002195">
    <property type="component" value="Unassembled WGS sequence"/>
</dbReference>
<dbReference type="PANTHER" id="PTHR36649:SF28">
    <property type="entry name" value="UBIQUITIN-LIKE DOMAIN-CONTAINING PROTEIN"/>
    <property type="match status" value="1"/>
</dbReference>
<sequence length="289" mass="33631">MNPLIKTGLESLLKIKIDENQNSNLISYKDYSSIIHGVNHEHNQINLKNEDNLNSKMLIGPDNITFFIRHLSGRTYEMKSNFKCLISEIKNLFFKNFENSIKPSEMVLNYNGHKLENNKQLCDYNIRDHSTLTLYFENSTYSIDKNTFDPSFDYDFTSVVDKANAFVRGGHYYQRPCGSFRFALKVLGRFNEPMEEWLGQTGKEGGSEWAVSYHSSLNEENCLTTPSFEVAKKNAFTFTYNGLNYYLLFQNRINPSTFKREVIKNDEYWKSPNSSSQHIRPYSICIGRV</sequence>
<dbReference type="InParanoid" id="Q54GV5"/>